<gene>
    <name evidence="2" type="ORF">ACFOGJ_00540</name>
</gene>
<dbReference type="RefSeq" id="WP_379897429.1">
    <property type="nucleotide sequence ID" value="NZ_JBHRTR010000004.1"/>
</dbReference>
<dbReference type="EMBL" id="JBHRTR010000004">
    <property type="protein sequence ID" value="MFC3225696.1"/>
    <property type="molecule type" value="Genomic_DNA"/>
</dbReference>
<accession>A0ABV7KTI6</accession>
<comment type="caution">
    <text evidence="2">The sequence shown here is derived from an EMBL/GenBank/DDBJ whole genome shotgun (WGS) entry which is preliminary data.</text>
</comment>
<sequence length="149" mass="14764">MRSILVAGLLFLSGTASALAGQDWTISAPGQTIWQVEAQGGCTVASQSGDGLSGSCDATGGGADAQVRFALSQNLGAPGVVTNPCTILLQADAGGALGLSTPSAGSEMYCYTLDISGGGSGQGYSWTLTHPGCLDVNCNQTKSDGGWGD</sequence>
<organism evidence="2 3">
    <name type="scientific">Marinibaculum pumilum</name>
    <dbReference type="NCBI Taxonomy" id="1766165"/>
    <lineage>
        <taxon>Bacteria</taxon>
        <taxon>Pseudomonadati</taxon>
        <taxon>Pseudomonadota</taxon>
        <taxon>Alphaproteobacteria</taxon>
        <taxon>Rhodospirillales</taxon>
        <taxon>Rhodospirillaceae</taxon>
        <taxon>Marinibaculum</taxon>
    </lineage>
</organism>
<proteinExistence type="predicted"/>
<evidence type="ECO:0000313" key="2">
    <source>
        <dbReference type="EMBL" id="MFC3225696.1"/>
    </source>
</evidence>
<evidence type="ECO:0000256" key="1">
    <source>
        <dbReference type="SAM" id="SignalP"/>
    </source>
</evidence>
<feature type="chain" id="PRO_5046673344" evidence="1">
    <location>
        <begin position="19"/>
        <end position="149"/>
    </location>
</feature>
<protein>
    <submittedName>
        <fullName evidence="2">Uncharacterized protein</fullName>
    </submittedName>
</protein>
<feature type="signal peptide" evidence="1">
    <location>
        <begin position="1"/>
        <end position="18"/>
    </location>
</feature>
<keyword evidence="3" id="KW-1185">Reference proteome</keyword>
<dbReference type="Proteomes" id="UP001595528">
    <property type="component" value="Unassembled WGS sequence"/>
</dbReference>
<evidence type="ECO:0000313" key="3">
    <source>
        <dbReference type="Proteomes" id="UP001595528"/>
    </source>
</evidence>
<keyword evidence="1" id="KW-0732">Signal</keyword>
<name>A0ABV7KTI6_9PROT</name>
<reference evidence="3" key="1">
    <citation type="journal article" date="2019" name="Int. J. Syst. Evol. Microbiol.">
        <title>The Global Catalogue of Microorganisms (GCM) 10K type strain sequencing project: providing services to taxonomists for standard genome sequencing and annotation.</title>
        <authorList>
            <consortium name="The Broad Institute Genomics Platform"/>
            <consortium name="The Broad Institute Genome Sequencing Center for Infectious Disease"/>
            <person name="Wu L."/>
            <person name="Ma J."/>
        </authorList>
    </citation>
    <scope>NUCLEOTIDE SEQUENCE [LARGE SCALE GENOMIC DNA]</scope>
    <source>
        <strain evidence="3">KCTC 42964</strain>
    </source>
</reference>